<dbReference type="eggNOG" id="COG0491">
    <property type="taxonomic scope" value="Bacteria"/>
</dbReference>
<evidence type="ECO:0000259" key="8">
    <source>
        <dbReference type="SMART" id="SM00849"/>
    </source>
</evidence>
<keyword evidence="2" id="KW-0479">Metal-binding</keyword>
<sequence>MKRSYELHPLKVEFLFMKNYAYILVDKAARQAAVVDPAWDLELIDGMLRSLEAELACILLTHSHHDHVNKVDTLLELYPSARAYMSVKEIDAYGFACRNLHPFEEGETIWLGETPITCMLTPGHTAGGACFRLADDLITGDTVFIEGCGVCDGAGGSPEQMHDSFQRIRKSTPPHVRVYPGHSYGKEPGMAFRDVLEHNIYFQIEQKEHFVRFRMRKNQGQLFNFK</sequence>
<proteinExistence type="predicted"/>
<protein>
    <submittedName>
        <fullName evidence="9">Polyketide biosynthesis protein</fullName>
    </submittedName>
</protein>
<evidence type="ECO:0000313" key="9">
    <source>
        <dbReference type="EMBL" id="KEQ22503.1"/>
    </source>
</evidence>
<dbReference type="PANTHER" id="PTHR46233">
    <property type="entry name" value="HYDROXYACYLGLUTATHIONE HYDROLASE GLOC"/>
    <property type="match status" value="1"/>
</dbReference>
<dbReference type="OrthoDB" id="9802248at2"/>
<evidence type="ECO:0000256" key="4">
    <source>
        <dbReference type="ARBA" id="ARBA00022833"/>
    </source>
</evidence>
<name>A0A081NVN0_9BACL</name>
<keyword evidence="3" id="KW-0378">Hydrolase</keyword>
<keyword evidence="4" id="KW-0862">Zinc</keyword>
<dbReference type="RefSeq" id="WP_036690990.1">
    <property type="nucleotide sequence ID" value="NZ_JNVM01000036.1"/>
</dbReference>
<gene>
    <name evidence="9" type="ORF">ET33_22690</name>
</gene>
<comment type="caution">
    <text evidence="9">The sequence shown here is derived from an EMBL/GenBank/DDBJ whole genome shotgun (WGS) entry which is preliminary data.</text>
</comment>
<dbReference type="CDD" id="cd16275">
    <property type="entry name" value="BaeB-like_MBL-fold"/>
    <property type="match status" value="1"/>
</dbReference>
<dbReference type="Gene3D" id="3.60.15.10">
    <property type="entry name" value="Ribonuclease Z/Hydroxyacylglutathione hydrolase-like"/>
    <property type="match status" value="1"/>
</dbReference>
<comment type="cofactor">
    <cofactor evidence="1">
        <name>Zn(2+)</name>
        <dbReference type="ChEBI" id="CHEBI:29105"/>
    </cofactor>
</comment>
<dbReference type="InterPro" id="IPR001279">
    <property type="entry name" value="Metallo-B-lactamas"/>
</dbReference>
<evidence type="ECO:0000256" key="5">
    <source>
        <dbReference type="ARBA" id="ARBA00034221"/>
    </source>
</evidence>
<evidence type="ECO:0000256" key="2">
    <source>
        <dbReference type="ARBA" id="ARBA00022723"/>
    </source>
</evidence>
<feature type="domain" description="Metallo-beta-lactamase" evidence="8">
    <location>
        <begin position="18"/>
        <end position="182"/>
    </location>
</feature>
<dbReference type="EMBL" id="JNVM01000036">
    <property type="protein sequence ID" value="KEQ22503.1"/>
    <property type="molecule type" value="Genomic_DNA"/>
</dbReference>
<dbReference type="SUPFAM" id="SSF56281">
    <property type="entry name" value="Metallo-hydrolase/oxidoreductase"/>
    <property type="match status" value="1"/>
</dbReference>
<dbReference type="PANTHER" id="PTHR46233:SF3">
    <property type="entry name" value="HYDROXYACYLGLUTATHIONE HYDROLASE GLOC"/>
    <property type="match status" value="1"/>
</dbReference>
<reference evidence="9 10" key="1">
    <citation type="submission" date="2014-06" db="EMBL/GenBank/DDBJ databases">
        <title>Draft genome sequence of Paenibacillus sp. MSt1.</title>
        <authorList>
            <person name="Aw Y.K."/>
            <person name="Ong K.S."/>
            <person name="Gan H.M."/>
            <person name="Lee S.M."/>
        </authorList>
    </citation>
    <scope>NUCLEOTIDE SEQUENCE [LARGE SCALE GENOMIC DNA]</scope>
    <source>
        <strain evidence="9 10">MSt1</strain>
    </source>
</reference>
<evidence type="ECO:0000256" key="6">
    <source>
        <dbReference type="ARBA" id="ARBA00034301"/>
    </source>
</evidence>
<evidence type="ECO:0000256" key="3">
    <source>
        <dbReference type="ARBA" id="ARBA00022801"/>
    </source>
</evidence>
<dbReference type="Pfam" id="PF00753">
    <property type="entry name" value="Lactamase_B"/>
    <property type="match status" value="1"/>
</dbReference>
<evidence type="ECO:0000256" key="7">
    <source>
        <dbReference type="ARBA" id="ARBA00048505"/>
    </source>
</evidence>
<evidence type="ECO:0000256" key="1">
    <source>
        <dbReference type="ARBA" id="ARBA00001947"/>
    </source>
</evidence>
<dbReference type="InterPro" id="IPR036866">
    <property type="entry name" value="RibonucZ/Hydroxyglut_hydro"/>
</dbReference>
<dbReference type="SMART" id="SM00849">
    <property type="entry name" value="Lactamase_B"/>
    <property type="match status" value="1"/>
</dbReference>
<dbReference type="GO" id="GO:0016787">
    <property type="term" value="F:hydrolase activity"/>
    <property type="evidence" value="ECO:0007669"/>
    <property type="project" value="UniProtKB-KW"/>
</dbReference>
<keyword evidence="10" id="KW-1185">Reference proteome</keyword>
<evidence type="ECO:0000313" key="10">
    <source>
        <dbReference type="Proteomes" id="UP000028123"/>
    </source>
</evidence>
<dbReference type="InterPro" id="IPR051453">
    <property type="entry name" value="MBL_Glyoxalase_II"/>
</dbReference>
<comment type="function">
    <text evidence="6">Counteracts the endogenous Pycsar antiviral defense system. Phosphodiesterase that enables metal-dependent hydrolysis of host cyclic nucleotide Pycsar defense signals such as cCMP and cUMP.</text>
</comment>
<comment type="catalytic activity">
    <reaction evidence="7">
        <text>3',5'-cyclic UMP + H2O = UMP + H(+)</text>
        <dbReference type="Rhea" id="RHEA:70575"/>
        <dbReference type="ChEBI" id="CHEBI:15377"/>
        <dbReference type="ChEBI" id="CHEBI:15378"/>
        <dbReference type="ChEBI" id="CHEBI:57865"/>
        <dbReference type="ChEBI" id="CHEBI:184387"/>
    </reaction>
    <physiologicalReaction direction="left-to-right" evidence="7">
        <dbReference type="Rhea" id="RHEA:70576"/>
    </physiologicalReaction>
</comment>
<dbReference type="GO" id="GO:0046872">
    <property type="term" value="F:metal ion binding"/>
    <property type="evidence" value="ECO:0007669"/>
    <property type="project" value="UniProtKB-KW"/>
</dbReference>
<dbReference type="Proteomes" id="UP000028123">
    <property type="component" value="Unassembled WGS sequence"/>
</dbReference>
<dbReference type="AlphaFoldDB" id="A0A081NVN0"/>
<accession>A0A081NVN0</accession>
<organism evidence="9 10">
    <name type="scientific">Paenibacillus tyrfis</name>
    <dbReference type="NCBI Taxonomy" id="1501230"/>
    <lineage>
        <taxon>Bacteria</taxon>
        <taxon>Bacillati</taxon>
        <taxon>Bacillota</taxon>
        <taxon>Bacilli</taxon>
        <taxon>Bacillales</taxon>
        <taxon>Paenibacillaceae</taxon>
        <taxon>Paenibacillus</taxon>
    </lineage>
</organism>
<comment type="catalytic activity">
    <reaction evidence="5">
        <text>3',5'-cyclic CMP + H2O = CMP + H(+)</text>
        <dbReference type="Rhea" id="RHEA:72675"/>
        <dbReference type="ChEBI" id="CHEBI:15377"/>
        <dbReference type="ChEBI" id="CHEBI:15378"/>
        <dbReference type="ChEBI" id="CHEBI:58003"/>
        <dbReference type="ChEBI" id="CHEBI:60377"/>
    </reaction>
    <physiologicalReaction direction="left-to-right" evidence="5">
        <dbReference type="Rhea" id="RHEA:72676"/>
    </physiologicalReaction>
</comment>